<dbReference type="InterPro" id="IPR049801">
    <property type="entry name" value="T7SS_assoc-like"/>
</dbReference>
<keyword evidence="3" id="KW-1185">Reference proteome</keyword>
<dbReference type="Proteomes" id="UP001601627">
    <property type="component" value="Unassembled WGS sequence"/>
</dbReference>
<proteinExistence type="predicted"/>
<name>A0ABW6QEE1_9ACTN</name>
<dbReference type="NCBIfam" id="NF033533">
    <property type="entry name" value="lone7_assoc_B"/>
    <property type="match status" value="1"/>
</dbReference>
<dbReference type="RefSeq" id="WP_388239524.1">
    <property type="nucleotide sequence ID" value="NZ_JBHVZQ010000038.1"/>
</dbReference>
<evidence type="ECO:0000313" key="3">
    <source>
        <dbReference type="Proteomes" id="UP001601627"/>
    </source>
</evidence>
<gene>
    <name evidence="2" type="ORF">ACFVZC_29945</name>
</gene>
<evidence type="ECO:0000256" key="1">
    <source>
        <dbReference type="SAM" id="MobiDB-lite"/>
    </source>
</evidence>
<reference evidence="2 3" key="1">
    <citation type="submission" date="2024-09" db="EMBL/GenBank/DDBJ databases">
        <title>The Natural Products Discovery Center: Release of the First 8490 Sequenced Strains for Exploring Actinobacteria Biosynthetic Diversity.</title>
        <authorList>
            <person name="Kalkreuter E."/>
            <person name="Kautsar S.A."/>
            <person name="Yang D."/>
            <person name="Bader C.D."/>
            <person name="Teijaro C.N."/>
            <person name="Fluegel L."/>
            <person name="Davis C.M."/>
            <person name="Simpson J.R."/>
            <person name="Lauterbach L."/>
            <person name="Steele A.D."/>
            <person name="Gui C."/>
            <person name="Meng S."/>
            <person name="Li G."/>
            <person name="Viehrig K."/>
            <person name="Ye F."/>
            <person name="Su P."/>
            <person name="Kiefer A.F."/>
            <person name="Nichols A."/>
            <person name="Cepeda A.J."/>
            <person name="Yan W."/>
            <person name="Fan B."/>
            <person name="Jiang Y."/>
            <person name="Adhikari A."/>
            <person name="Zheng C.-J."/>
            <person name="Schuster L."/>
            <person name="Cowan T.M."/>
            <person name="Smanski M.J."/>
            <person name="Chevrette M.G."/>
            <person name="De Carvalho L.P.S."/>
            <person name="Shen B."/>
        </authorList>
    </citation>
    <scope>NUCLEOTIDE SEQUENCE [LARGE SCALE GENOMIC DNA]</scope>
    <source>
        <strain evidence="2 3">NPDC058328</strain>
    </source>
</reference>
<comment type="caution">
    <text evidence="2">The sequence shown here is derived from an EMBL/GenBank/DDBJ whole genome shotgun (WGS) entry which is preliminary data.</text>
</comment>
<evidence type="ECO:0000313" key="2">
    <source>
        <dbReference type="EMBL" id="MFF1277585.1"/>
    </source>
</evidence>
<protein>
    <submittedName>
        <fullName evidence="2">Type VII secretion system-associated protein</fullName>
    </submittedName>
</protein>
<sequence>MAGEKADIRHFDLKQMENFRDHEVQPVYTAAKKHREQGDGAHIRPLGHLTDGHTTPENLDKNAQLLNIGKIAREDLVSGSGLVTQVKAAATAIDTLLGSQMDLFKEMLEALTETIAEANKTKGKNLDAINAQLLRQTLSEVYALTGGGLAAPTGSTPNAPTGSTPNAPKAGS</sequence>
<accession>A0ABW6QEE1</accession>
<organism evidence="2 3">
    <name type="scientific">Streptomyces marokkonensis</name>
    <dbReference type="NCBI Taxonomy" id="324855"/>
    <lineage>
        <taxon>Bacteria</taxon>
        <taxon>Bacillati</taxon>
        <taxon>Actinomycetota</taxon>
        <taxon>Actinomycetes</taxon>
        <taxon>Kitasatosporales</taxon>
        <taxon>Streptomycetaceae</taxon>
        <taxon>Streptomyces</taxon>
    </lineage>
</organism>
<feature type="region of interest" description="Disordered" evidence="1">
    <location>
        <begin position="150"/>
        <end position="172"/>
    </location>
</feature>
<feature type="region of interest" description="Disordered" evidence="1">
    <location>
        <begin position="35"/>
        <end position="57"/>
    </location>
</feature>
<dbReference type="EMBL" id="JBHVZQ010000038">
    <property type="protein sequence ID" value="MFF1277585.1"/>
    <property type="molecule type" value="Genomic_DNA"/>
</dbReference>